<dbReference type="RefSeq" id="XP_007916872.1">
    <property type="nucleotide sequence ID" value="XM_007918681.1"/>
</dbReference>
<dbReference type="Proteomes" id="UP000014074">
    <property type="component" value="Unassembled WGS sequence"/>
</dbReference>
<evidence type="ECO:0000313" key="1">
    <source>
        <dbReference type="EMBL" id="EON98335.1"/>
    </source>
</evidence>
<keyword evidence="2" id="KW-1185">Reference proteome</keyword>
<protein>
    <submittedName>
        <fullName evidence="1">Uncharacterized protein</fullName>
    </submittedName>
</protein>
<dbReference type="EMBL" id="KB933222">
    <property type="protein sequence ID" value="EON98335.1"/>
    <property type="molecule type" value="Genomic_DNA"/>
</dbReference>
<accession>R8BGA1</accession>
<dbReference type="OrthoDB" id="437457at2759"/>
<name>R8BGA1_PHAM7</name>
<dbReference type="GeneID" id="19326767"/>
<reference evidence="2" key="1">
    <citation type="journal article" date="2013" name="Genome Announc.">
        <title>Draft genome sequence of the ascomycete Phaeoacremonium aleophilum strain UCR-PA7, a causal agent of the esca disease complex in grapevines.</title>
        <authorList>
            <person name="Blanco-Ulate B."/>
            <person name="Rolshausen P."/>
            <person name="Cantu D."/>
        </authorList>
    </citation>
    <scope>NUCLEOTIDE SEQUENCE [LARGE SCALE GENOMIC DNA]</scope>
    <source>
        <strain evidence="2">UCR-PA7</strain>
    </source>
</reference>
<proteinExistence type="predicted"/>
<sequence>MQRPRFAWIKKLGQDQWDFSHYFEKTAELQEYTLDMSGQTKPIATQKMFIAQSCPWMTLPVPNKSIQNLGTPGVCYQWIGDIVIVGADGDLNMRDFRAVVDWFQCYEYNKALLDPSRFVGHTYTGVKAYCKGDMDRYKAPELQQVQITPSIAMRLGLRSLGYFDKVISLACTNPDPHALGMPPTCNYYHFNKNSLMLMLDSVFFTDYNYLKNWLEKPALPTGSLIFLRVDMTPLQIQEFRDMQDFLLEQVKNHASPIDEKKEKALAASLTWEKWREFLAHRQATADLD</sequence>
<evidence type="ECO:0000313" key="2">
    <source>
        <dbReference type="Proteomes" id="UP000014074"/>
    </source>
</evidence>
<dbReference type="HOGENOM" id="CLU_967044_0_0_1"/>
<dbReference type="AlphaFoldDB" id="R8BGA1"/>
<organism evidence="1 2">
    <name type="scientific">Phaeoacremonium minimum (strain UCR-PA7)</name>
    <name type="common">Esca disease fungus</name>
    <name type="synonym">Togninia minima</name>
    <dbReference type="NCBI Taxonomy" id="1286976"/>
    <lineage>
        <taxon>Eukaryota</taxon>
        <taxon>Fungi</taxon>
        <taxon>Dikarya</taxon>
        <taxon>Ascomycota</taxon>
        <taxon>Pezizomycotina</taxon>
        <taxon>Sordariomycetes</taxon>
        <taxon>Sordariomycetidae</taxon>
        <taxon>Togniniales</taxon>
        <taxon>Togniniaceae</taxon>
        <taxon>Phaeoacremonium</taxon>
    </lineage>
</organism>
<gene>
    <name evidence="1" type="ORF">UCRPA7_6141</name>
</gene>
<dbReference type="KEGG" id="tmn:UCRPA7_6141"/>